<feature type="signal peptide" evidence="1">
    <location>
        <begin position="1"/>
        <end position="35"/>
    </location>
</feature>
<evidence type="ECO:0000256" key="1">
    <source>
        <dbReference type="SAM" id="SignalP"/>
    </source>
</evidence>
<protein>
    <submittedName>
        <fullName evidence="2">Uncharacterized protein</fullName>
    </submittedName>
</protein>
<proteinExistence type="predicted"/>
<name>A0AAE3YFU7_9MICC</name>
<reference evidence="2" key="1">
    <citation type="submission" date="2023-07" db="EMBL/GenBank/DDBJ databases">
        <title>Sequencing the genomes of 1000 actinobacteria strains.</title>
        <authorList>
            <person name="Klenk H.-P."/>
        </authorList>
    </citation>
    <scope>NUCLEOTIDE SEQUENCE</scope>
    <source>
        <strain evidence="2">DSM 13988</strain>
    </source>
</reference>
<accession>A0AAE3YFU7</accession>
<gene>
    <name evidence="2" type="ORF">J2S35_001335</name>
</gene>
<evidence type="ECO:0000313" key="3">
    <source>
        <dbReference type="Proteomes" id="UP001247307"/>
    </source>
</evidence>
<evidence type="ECO:0000313" key="2">
    <source>
        <dbReference type="EMBL" id="MDR6892395.1"/>
    </source>
</evidence>
<feature type="chain" id="PRO_5041989137" evidence="1">
    <location>
        <begin position="36"/>
        <end position="204"/>
    </location>
</feature>
<dbReference type="Proteomes" id="UP001247307">
    <property type="component" value="Unassembled WGS sequence"/>
</dbReference>
<dbReference type="RefSeq" id="WP_309851337.1">
    <property type="nucleotide sequence ID" value="NZ_BAAAIU010000003.1"/>
</dbReference>
<dbReference type="EMBL" id="JAVDUI010000001">
    <property type="protein sequence ID" value="MDR6892395.1"/>
    <property type="molecule type" value="Genomic_DNA"/>
</dbReference>
<keyword evidence="3" id="KW-1185">Reference proteome</keyword>
<dbReference type="AlphaFoldDB" id="A0AAE3YFU7"/>
<organism evidence="2 3">
    <name type="scientific">Falsarthrobacter nasiphocae</name>
    <dbReference type="NCBI Taxonomy" id="189863"/>
    <lineage>
        <taxon>Bacteria</taxon>
        <taxon>Bacillati</taxon>
        <taxon>Actinomycetota</taxon>
        <taxon>Actinomycetes</taxon>
        <taxon>Micrococcales</taxon>
        <taxon>Micrococcaceae</taxon>
        <taxon>Falsarthrobacter</taxon>
    </lineage>
</organism>
<sequence length="204" mass="20938">MRTALPARLSARVSAAAALALIPAALVASAPAASAATAMATRPASFTASAKSVPITSTVTFKAQAQQLRAKTWRATPGATATVWFDQDGAKANTAMRTIKADAKGNFSTSFSASASGVWTIRLAPTATLQASTSAPIRVNVTIPASTRPASGSWNCPSWAPIKGNASSHIYHVPGGRYYAKTKPEICFSSPAAAVRAGYRASKA</sequence>
<keyword evidence="1" id="KW-0732">Signal</keyword>
<comment type="caution">
    <text evidence="2">The sequence shown here is derived from an EMBL/GenBank/DDBJ whole genome shotgun (WGS) entry which is preliminary data.</text>
</comment>